<keyword evidence="1" id="KW-0472">Membrane</keyword>
<keyword evidence="1" id="KW-0812">Transmembrane</keyword>
<proteinExistence type="predicted"/>
<dbReference type="AlphaFoldDB" id="A0A6G0ZG20"/>
<keyword evidence="3" id="KW-1185">Reference proteome</keyword>
<name>A0A6G0ZG20_APHCR</name>
<evidence type="ECO:0000313" key="2">
    <source>
        <dbReference type="EMBL" id="KAF0770021.1"/>
    </source>
</evidence>
<dbReference type="OrthoDB" id="8190014at2759"/>
<keyword evidence="2" id="KW-0407">Ion channel</keyword>
<sequence>MPAHAVPAAPQSLPLLLPPPPAVQYAPAEPRFRRCVRKFFAHLFSNLGLFGLVAGYVIVGAFVFRFLEAGNERQQRDRIGRLKNDCLGELWNITGTWSKSVLSVRVFFFFLS</sequence>
<protein>
    <submittedName>
        <fullName evidence="2">TWiK family of potassium channels protein 18-like</fullName>
    </submittedName>
</protein>
<dbReference type="EMBL" id="VUJU01000497">
    <property type="protein sequence ID" value="KAF0770021.1"/>
    <property type="molecule type" value="Genomic_DNA"/>
</dbReference>
<dbReference type="Proteomes" id="UP000478052">
    <property type="component" value="Unassembled WGS sequence"/>
</dbReference>
<keyword evidence="1" id="KW-1133">Transmembrane helix</keyword>
<comment type="caution">
    <text evidence="2">The sequence shown here is derived from an EMBL/GenBank/DDBJ whole genome shotgun (WGS) entry which is preliminary data.</text>
</comment>
<gene>
    <name evidence="2" type="ORF">FWK35_00029109</name>
</gene>
<keyword evidence="2" id="KW-0813">Transport</keyword>
<reference evidence="2 3" key="1">
    <citation type="submission" date="2019-08" db="EMBL/GenBank/DDBJ databases">
        <title>Whole genome of Aphis craccivora.</title>
        <authorList>
            <person name="Voronova N.V."/>
            <person name="Shulinski R.S."/>
            <person name="Bandarenka Y.V."/>
            <person name="Zhorov D.G."/>
            <person name="Warner D."/>
        </authorList>
    </citation>
    <scope>NUCLEOTIDE SEQUENCE [LARGE SCALE GENOMIC DNA]</scope>
    <source>
        <strain evidence="2">180601</strain>
        <tissue evidence="2">Whole Body</tissue>
    </source>
</reference>
<dbReference type="GO" id="GO:0034220">
    <property type="term" value="P:monoatomic ion transmembrane transport"/>
    <property type="evidence" value="ECO:0007669"/>
    <property type="project" value="UniProtKB-KW"/>
</dbReference>
<feature type="transmembrane region" description="Helical" evidence="1">
    <location>
        <begin position="47"/>
        <end position="67"/>
    </location>
</feature>
<evidence type="ECO:0000256" key="1">
    <source>
        <dbReference type="SAM" id="Phobius"/>
    </source>
</evidence>
<dbReference type="Gene3D" id="1.10.287.70">
    <property type="match status" value="1"/>
</dbReference>
<organism evidence="2 3">
    <name type="scientific">Aphis craccivora</name>
    <name type="common">Cowpea aphid</name>
    <dbReference type="NCBI Taxonomy" id="307492"/>
    <lineage>
        <taxon>Eukaryota</taxon>
        <taxon>Metazoa</taxon>
        <taxon>Ecdysozoa</taxon>
        <taxon>Arthropoda</taxon>
        <taxon>Hexapoda</taxon>
        <taxon>Insecta</taxon>
        <taxon>Pterygota</taxon>
        <taxon>Neoptera</taxon>
        <taxon>Paraneoptera</taxon>
        <taxon>Hemiptera</taxon>
        <taxon>Sternorrhyncha</taxon>
        <taxon>Aphidomorpha</taxon>
        <taxon>Aphidoidea</taxon>
        <taxon>Aphididae</taxon>
        <taxon>Aphidini</taxon>
        <taxon>Aphis</taxon>
        <taxon>Aphis</taxon>
    </lineage>
</organism>
<accession>A0A6G0ZG20</accession>
<evidence type="ECO:0000313" key="3">
    <source>
        <dbReference type="Proteomes" id="UP000478052"/>
    </source>
</evidence>
<keyword evidence="2" id="KW-0406">Ion transport</keyword>